<evidence type="ECO:0000256" key="1">
    <source>
        <dbReference type="ARBA" id="ARBA00023002"/>
    </source>
</evidence>
<dbReference type="InterPro" id="IPR020471">
    <property type="entry name" value="AKR"/>
</dbReference>
<protein>
    <submittedName>
        <fullName evidence="4">Oxidoreductase</fullName>
    </submittedName>
</protein>
<dbReference type="InterPro" id="IPR036812">
    <property type="entry name" value="NAD(P)_OxRdtase_dom_sf"/>
</dbReference>
<keyword evidence="5" id="KW-1185">Reference proteome</keyword>
<feature type="domain" description="NADP-dependent oxidoreductase" evidence="3">
    <location>
        <begin position="43"/>
        <end position="337"/>
    </location>
</feature>
<organism evidence="4 5">
    <name type="scientific">Streptomyces glebosus</name>
    <dbReference type="NCBI Taxonomy" id="249580"/>
    <lineage>
        <taxon>Bacteria</taxon>
        <taxon>Bacillati</taxon>
        <taxon>Actinomycetota</taxon>
        <taxon>Actinomycetes</taxon>
        <taxon>Kitasatosporales</taxon>
        <taxon>Streptomycetaceae</taxon>
        <taxon>Streptomyces</taxon>
    </lineage>
</organism>
<dbReference type="PANTHER" id="PTHR43364">
    <property type="entry name" value="NADH-SPECIFIC METHYLGLYOXAL REDUCTASE-RELATED"/>
    <property type="match status" value="1"/>
</dbReference>
<dbReference type="CDD" id="cd19081">
    <property type="entry name" value="AKR_AKR9C1"/>
    <property type="match status" value="1"/>
</dbReference>
<dbReference type="InterPro" id="IPR023210">
    <property type="entry name" value="NADP_OxRdtase_dom"/>
</dbReference>
<dbReference type="GO" id="GO:0016491">
    <property type="term" value="F:oxidoreductase activity"/>
    <property type="evidence" value="ECO:0007669"/>
    <property type="project" value="UniProtKB-KW"/>
</dbReference>
<dbReference type="Gene3D" id="3.20.20.100">
    <property type="entry name" value="NADP-dependent oxidoreductase domain"/>
    <property type="match status" value="1"/>
</dbReference>
<accession>A0A640SVW7</accession>
<dbReference type="SUPFAM" id="SSF51430">
    <property type="entry name" value="NAD(P)-linked oxidoreductase"/>
    <property type="match status" value="1"/>
</dbReference>
<dbReference type="PANTHER" id="PTHR43364:SF6">
    <property type="entry name" value="OXIDOREDUCTASE-RELATED"/>
    <property type="match status" value="1"/>
</dbReference>
<dbReference type="FunFam" id="3.20.20.100:FF:000004">
    <property type="entry name" value="Oxidoreductase, aldo/keto reductase"/>
    <property type="match status" value="1"/>
</dbReference>
<dbReference type="AlphaFoldDB" id="A0A640SVW7"/>
<dbReference type="InterPro" id="IPR050523">
    <property type="entry name" value="AKR_Detox_Biosynth"/>
</dbReference>
<dbReference type="Proteomes" id="UP000430079">
    <property type="component" value="Unassembled WGS sequence"/>
</dbReference>
<comment type="caution">
    <text evidence="4">The sequence shown here is derived from an EMBL/GenBank/DDBJ whole genome shotgun (WGS) entry which is preliminary data.</text>
</comment>
<keyword evidence="1" id="KW-0560">Oxidoreductase</keyword>
<dbReference type="RefSeq" id="WP_229894069.1">
    <property type="nucleotide sequence ID" value="NZ_BLIO01000001.1"/>
</dbReference>
<name>A0A640SVW7_9ACTN</name>
<evidence type="ECO:0000313" key="4">
    <source>
        <dbReference type="EMBL" id="GFE15168.1"/>
    </source>
</evidence>
<feature type="compositionally biased region" description="Polar residues" evidence="2">
    <location>
        <begin position="1"/>
        <end position="11"/>
    </location>
</feature>
<reference evidence="4 5" key="1">
    <citation type="submission" date="2019-12" db="EMBL/GenBank/DDBJ databases">
        <title>Whole genome shotgun sequence of Streptomyces hygroscopicus subsp. glebosus NBRC 13786.</title>
        <authorList>
            <person name="Ichikawa N."/>
            <person name="Kimura A."/>
            <person name="Kitahashi Y."/>
            <person name="Komaki H."/>
            <person name="Tamura T."/>
        </authorList>
    </citation>
    <scope>NUCLEOTIDE SEQUENCE [LARGE SCALE GENOMIC DNA]</scope>
    <source>
        <strain evidence="4 5">NBRC 13786</strain>
    </source>
</reference>
<gene>
    <name evidence="4" type="primary">mocA</name>
    <name evidence="4" type="ORF">Sgleb_32150</name>
</gene>
<sequence>MTASHSASHSVSDIAGTQGIAGTPGPRSPLGRTPLGSLSVSPLSLGGNVFGWTADEATSFAVLDAYVAGGGNFIDTADAYSYWVPGNKGGESETVIGNWLASRGNRSEVVIATKVGALPEYKGLSPATIKAAVDASLTRLRTDYIDLYYTHYDDESVEVPEFLTALDDLVRAGKVREIAASNISAQRLEESLACSAREGLARYVALQPHYNLVSRDTYEGELAEVAARHDLAAVPYYALASGFLTGKYRPGTPVDSARSGGAAKYADTDRGRRVLRALDTVATAHEAELATVALAWLAGRPTVAAPIASARMVEQLPALLAVGDVTLTEDELKLLGEASA</sequence>
<feature type="region of interest" description="Disordered" evidence="2">
    <location>
        <begin position="1"/>
        <end position="33"/>
    </location>
</feature>
<evidence type="ECO:0000256" key="2">
    <source>
        <dbReference type="SAM" id="MobiDB-lite"/>
    </source>
</evidence>
<proteinExistence type="predicted"/>
<dbReference type="GO" id="GO:0005829">
    <property type="term" value="C:cytosol"/>
    <property type="evidence" value="ECO:0007669"/>
    <property type="project" value="TreeGrafter"/>
</dbReference>
<evidence type="ECO:0000259" key="3">
    <source>
        <dbReference type="Pfam" id="PF00248"/>
    </source>
</evidence>
<dbReference type="EMBL" id="BLIO01000001">
    <property type="protein sequence ID" value="GFE15168.1"/>
    <property type="molecule type" value="Genomic_DNA"/>
</dbReference>
<dbReference type="PRINTS" id="PR00069">
    <property type="entry name" value="ALDKETRDTASE"/>
</dbReference>
<evidence type="ECO:0000313" key="5">
    <source>
        <dbReference type="Proteomes" id="UP000430079"/>
    </source>
</evidence>
<dbReference type="Pfam" id="PF00248">
    <property type="entry name" value="Aldo_ket_red"/>
    <property type="match status" value="1"/>
</dbReference>